<feature type="coiled-coil region" evidence="1">
    <location>
        <begin position="383"/>
        <end position="466"/>
    </location>
</feature>
<evidence type="ECO:0000313" key="3">
    <source>
        <dbReference type="EMBL" id="OHA01541.1"/>
    </source>
</evidence>
<proteinExistence type="predicted"/>
<dbReference type="SUPFAM" id="SSF52540">
    <property type="entry name" value="P-loop containing nucleoside triphosphate hydrolases"/>
    <property type="match status" value="1"/>
</dbReference>
<dbReference type="EMBL" id="MHQL01000060">
    <property type="protein sequence ID" value="OHA01541.1"/>
    <property type="molecule type" value="Genomic_DNA"/>
</dbReference>
<organism evidence="3 4">
    <name type="scientific">Candidatus Sungbacteria bacterium RIFCSPHIGHO2_02_FULL_51_29</name>
    <dbReference type="NCBI Taxonomy" id="1802273"/>
    <lineage>
        <taxon>Bacteria</taxon>
        <taxon>Candidatus Sungiibacteriota</taxon>
    </lineage>
</organism>
<dbReference type="InterPro" id="IPR003395">
    <property type="entry name" value="RecF/RecN/SMC_N"/>
</dbReference>
<feature type="coiled-coil region" evidence="1">
    <location>
        <begin position="256"/>
        <end position="303"/>
    </location>
</feature>
<comment type="caution">
    <text evidence="3">The sequence shown here is derived from an EMBL/GenBank/DDBJ whole genome shotgun (WGS) entry which is preliminary data.</text>
</comment>
<evidence type="ECO:0000313" key="4">
    <source>
        <dbReference type="Proteomes" id="UP000177811"/>
    </source>
</evidence>
<feature type="domain" description="RecF/RecN/SMC N-terminal" evidence="2">
    <location>
        <begin position="4"/>
        <end position="716"/>
    </location>
</feature>
<dbReference type="Gene3D" id="3.40.50.300">
    <property type="entry name" value="P-loop containing nucleotide triphosphate hydrolases"/>
    <property type="match status" value="2"/>
</dbReference>
<sequence>MQKLKRLELSGFKSFARQTTLEFSSPVSVVVGPNGSGKSNVAESIRWVLGEQSMKSLRGKRGEDLIFNGTEQVSRMGKAAVSVTFDNKDGSIPLDFEEVTITRKIFRDGQNEYYLNESQVRLKDVIELVARMGLGETKHNIIGQGDVDRILLSSPRERRELIEEAIGLRVYHLKKNESERKLAQSKENLEKVASLIRELVPHVHFLRIQAKKAESRASLVQELKLFERFYFRHGFSALADAAVKIELKIAPLRGVIAGLDAEIEDTFRKVKALEGKSGDSGEVRKLRQDIAGFETEESRIQRELGRIEGRIDAEKAKPKVRLRVIDLSYVKERIRRLMHLFSDHDNEHDIGELRRRIDTLKSGVEQFLSDLERGSIEEKDDSNDAMVAELEKKERSLKEEMDAIEKNIRAAKDALYGKEQDYRTIQQEIRTFDRRIRELEEEKSGRREALNRFHFEEEKIRLQEEELQKEFSFAGLSKEDLREPVGDEGAFGDLADVRRKIERMRARLEEVGGIDDSVIKEFQDAEARHTFLVQESEDIKKAIAGLEELIAELSDTLTKNFHEGFLQINEQFNNYFRVIFGGGRAGLKLVAYGRRRVGADEEGMALEEEEEEQEEGAEMEVDIPKKRIKGMHMLSGGERALVSIAFLFAVTAVNPPPFLILDETDAALDEANSKKFGAILKELSKKTQLIIITHNRETMRQAGILYGVTMGGDGVSKLLSLRFEEAEAYTNR</sequence>
<accession>A0A1G2KSW7</accession>
<dbReference type="Pfam" id="PF02463">
    <property type="entry name" value="SMC_N"/>
    <property type="match status" value="1"/>
</dbReference>
<name>A0A1G2KSW7_9BACT</name>
<gene>
    <name evidence="3" type="ORF">A3C16_05210</name>
</gene>
<dbReference type="Proteomes" id="UP000177811">
    <property type="component" value="Unassembled WGS sequence"/>
</dbReference>
<dbReference type="AlphaFoldDB" id="A0A1G2KSW7"/>
<dbReference type="Gene3D" id="6.10.140.1720">
    <property type="match status" value="1"/>
</dbReference>
<protein>
    <recommendedName>
        <fullName evidence="2">RecF/RecN/SMC N-terminal domain-containing protein</fullName>
    </recommendedName>
</protein>
<dbReference type="InterPro" id="IPR027417">
    <property type="entry name" value="P-loop_NTPase"/>
</dbReference>
<dbReference type="PANTHER" id="PTHR43977">
    <property type="entry name" value="STRUCTURAL MAINTENANCE OF CHROMOSOMES PROTEIN 3"/>
    <property type="match status" value="1"/>
</dbReference>
<keyword evidence="1" id="KW-0175">Coiled coil</keyword>
<evidence type="ECO:0000256" key="1">
    <source>
        <dbReference type="SAM" id="Coils"/>
    </source>
</evidence>
<evidence type="ECO:0000259" key="2">
    <source>
        <dbReference type="Pfam" id="PF02463"/>
    </source>
</evidence>
<reference evidence="3 4" key="1">
    <citation type="journal article" date="2016" name="Nat. Commun.">
        <title>Thousands of microbial genomes shed light on interconnected biogeochemical processes in an aquifer system.</title>
        <authorList>
            <person name="Anantharaman K."/>
            <person name="Brown C.T."/>
            <person name="Hug L.A."/>
            <person name="Sharon I."/>
            <person name="Castelle C.J."/>
            <person name="Probst A.J."/>
            <person name="Thomas B.C."/>
            <person name="Singh A."/>
            <person name="Wilkins M.J."/>
            <person name="Karaoz U."/>
            <person name="Brodie E.L."/>
            <person name="Williams K.H."/>
            <person name="Hubbard S.S."/>
            <person name="Banfield J.F."/>
        </authorList>
    </citation>
    <scope>NUCLEOTIDE SEQUENCE [LARGE SCALE GENOMIC DNA]</scope>
</reference>